<sequence length="434" mass="48728">MFGMSTRYKQFPSLSNPSFSQNPVNQQILRNLKELYDGHSKDWDRGTRYAIIDHVLSGETEVTERIALMPSNHRLMNRNMTFAIWIVMRATYGLDRIVRLKHRLINQYPGIDPASLVSPLLKSEAKSGILGEGCVTSQAIQQREPSIFGPVGVSQFSYQHQQQSAPQTQKRKQPEIVDYQPWKLPNKKIKHEEEDTTAYSTALRSPAFQKPSLLPAQEGHSTTSGACNTALPSIESPGGSNHAGQDTFHDSENEENYDPSLKTSLHSSEQTLDSGQSVSTEMSGSHSTNSSAAHFTPLIQQNQNFNAQLHALRSEVDQIKKERDVEHQGFIKIVASLRDELRSINRESTQGKILTKASKVNTALTEYNNAVRVLRTSLDSLEVELNEKKDQEKPIQDLGTTIHTMKSTMVAMETYFDPQQQKFQDNVKALGTMD</sequence>
<feature type="region of interest" description="Disordered" evidence="2">
    <location>
        <begin position="158"/>
        <end position="197"/>
    </location>
</feature>
<dbReference type="Proteomes" id="UP001152024">
    <property type="component" value="Unassembled WGS sequence"/>
</dbReference>
<name>A0ABQ8R2X0_FUSEQ</name>
<proteinExistence type="predicted"/>
<feature type="compositionally biased region" description="Polar residues" evidence="2">
    <location>
        <begin position="158"/>
        <end position="168"/>
    </location>
</feature>
<evidence type="ECO:0000313" key="3">
    <source>
        <dbReference type="EMBL" id="KAJ4124905.1"/>
    </source>
</evidence>
<feature type="coiled-coil region" evidence="1">
    <location>
        <begin position="364"/>
        <end position="391"/>
    </location>
</feature>
<evidence type="ECO:0000313" key="4">
    <source>
        <dbReference type="Proteomes" id="UP001152024"/>
    </source>
</evidence>
<feature type="region of interest" description="Disordered" evidence="2">
    <location>
        <begin position="213"/>
        <end position="291"/>
    </location>
</feature>
<keyword evidence="1" id="KW-0175">Coiled coil</keyword>
<organism evidence="3 4">
    <name type="scientific">Fusarium equiseti</name>
    <name type="common">Fusarium scirpi</name>
    <dbReference type="NCBI Taxonomy" id="61235"/>
    <lineage>
        <taxon>Eukaryota</taxon>
        <taxon>Fungi</taxon>
        <taxon>Dikarya</taxon>
        <taxon>Ascomycota</taxon>
        <taxon>Pezizomycotina</taxon>
        <taxon>Sordariomycetes</taxon>
        <taxon>Hypocreomycetidae</taxon>
        <taxon>Hypocreales</taxon>
        <taxon>Nectriaceae</taxon>
        <taxon>Fusarium</taxon>
        <taxon>Fusarium incarnatum-equiseti species complex</taxon>
    </lineage>
</organism>
<accession>A0ABQ8R2X0</accession>
<comment type="caution">
    <text evidence="3">The sequence shown here is derived from an EMBL/GenBank/DDBJ whole genome shotgun (WGS) entry which is preliminary data.</text>
</comment>
<keyword evidence="4" id="KW-1185">Reference proteome</keyword>
<evidence type="ECO:0000256" key="1">
    <source>
        <dbReference type="SAM" id="Coils"/>
    </source>
</evidence>
<evidence type="ECO:0000256" key="2">
    <source>
        <dbReference type="SAM" id="MobiDB-lite"/>
    </source>
</evidence>
<dbReference type="EMBL" id="JAOQBH010000015">
    <property type="protein sequence ID" value="KAJ4124905.1"/>
    <property type="molecule type" value="Genomic_DNA"/>
</dbReference>
<feature type="compositionally biased region" description="Polar residues" evidence="2">
    <location>
        <begin position="219"/>
        <end position="231"/>
    </location>
</feature>
<gene>
    <name evidence="3" type="ORF">NW768_009245</name>
</gene>
<reference evidence="3" key="1">
    <citation type="submission" date="2022-09" db="EMBL/GenBank/DDBJ databases">
        <title>Fusarium specimens isolated from Avocado Roots.</title>
        <authorList>
            <person name="Stajich J."/>
            <person name="Roper C."/>
            <person name="Heimlech-Rivalta G."/>
        </authorList>
    </citation>
    <scope>NUCLEOTIDE SEQUENCE</scope>
    <source>
        <strain evidence="3">CF00095</strain>
    </source>
</reference>
<protein>
    <submittedName>
        <fullName evidence="3">Uncharacterized protein</fullName>
    </submittedName>
</protein>
<feature type="compositionally biased region" description="Polar residues" evidence="2">
    <location>
        <begin position="261"/>
        <end position="291"/>
    </location>
</feature>